<evidence type="ECO:0000313" key="13">
    <source>
        <dbReference type="Proteomes" id="UP000033519"/>
    </source>
</evidence>
<evidence type="ECO:0000259" key="11">
    <source>
        <dbReference type="PROSITE" id="PS52015"/>
    </source>
</evidence>
<dbReference type="Proteomes" id="UP000033519">
    <property type="component" value="Unassembled WGS sequence"/>
</dbReference>
<feature type="compositionally biased region" description="Pro residues" evidence="10">
    <location>
        <begin position="99"/>
        <end position="116"/>
    </location>
</feature>
<keyword evidence="5" id="KW-0997">Cell inner membrane</keyword>
<protein>
    <recommendedName>
        <fullName evidence="11">TonB C-terminal domain-containing protein</fullName>
    </recommendedName>
</protein>
<gene>
    <name evidence="12" type="ORF">WH91_14275</name>
</gene>
<comment type="subcellular location">
    <subcellularLocation>
        <location evidence="1">Cell inner membrane</location>
        <topology evidence="1">Single-pass membrane protein</topology>
        <orientation evidence="1">Periplasmic side</orientation>
    </subcellularLocation>
</comment>
<feature type="compositionally biased region" description="Low complexity" evidence="10">
    <location>
        <begin position="181"/>
        <end position="202"/>
    </location>
</feature>
<proteinExistence type="inferred from homology"/>
<dbReference type="PROSITE" id="PS52015">
    <property type="entry name" value="TONB_CTD"/>
    <property type="match status" value="1"/>
</dbReference>
<dbReference type="PANTHER" id="PTHR33446">
    <property type="entry name" value="PROTEIN TONB-RELATED"/>
    <property type="match status" value="1"/>
</dbReference>
<dbReference type="InterPro" id="IPR037682">
    <property type="entry name" value="TonB_C"/>
</dbReference>
<evidence type="ECO:0000256" key="10">
    <source>
        <dbReference type="SAM" id="MobiDB-lite"/>
    </source>
</evidence>
<dbReference type="SUPFAM" id="SSF74653">
    <property type="entry name" value="TolA/TonB C-terminal domain"/>
    <property type="match status" value="1"/>
</dbReference>
<dbReference type="Pfam" id="PF13103">
    <property type="entry name" value="TonB_2"/>
    <property type="match status" value="1"/>
</dbReference>
<dbReference type="EMBL" id="LAPV01000134">
    <property type="protein sequence ID" value="KKC32451.1"/>
    <property type="molecule type" value="Genomic_DNA"/>
</dbReference>
<evidence type="ECO:0000256" key="1">
    <source>
        <dbReference type="ARBA" id="ARBA00004383"/>
    </source>
</evidence>
<keyword evidence="3" id="KW-0813">Transport</keyword>
<evidence type="ECO:0000256" key="7">
    <source>
        <dbReference type="ARBA" id="ARBA00022927"/>
    </source>
</evidence>
<evidence type="ECO:0000256" key="3">
    <source>
        <dbReference type="ARBA" id="ARBA00022448"/>
    </source>
</evidence>
<feature type="compositionally biased region" description="Low complexity" evidence="10">
    <location>
        <begin position="214"/>
        <end position="227"/>
    </location>
</feature>
<dbReference type="InterPro" id="IPR051045">
    <property type="entry name" value="TonB-dependent_transducer"/>
</dbReference>
<dbReference type="Gene3D" id="3.30.1150.10">
    <property type="match status" value="1"/>
</dbReference>
<dbReference type="PANTHER" id="PTHR33446:SF13">
    <property type="entry name" value="TONB PROTEIN"/>
    <property type="match status" value="1"/>
</dbReference>
<organism evidence="12 13">
    <name type="scientific">Devosia psychrophila</name>
    <dbReference type="NCBI Taxonomy" id="728005"/>
    <lineage>
        <taxon>Bacteria</taxon>
        <taxon>Pseudomonadati</taxon>
        <taxon>Pseudomonadota</taxon>
        <taxon>Alphaproteobacteria</taxon>
        <taxon>Hyphomicrobiales</taxon>
        <taxon>Devosiaceae</taxon>
        <taxon>Devosia</taxon>
    </lineage>
</organism>
<dbReference type="InterPro" id="IPR006260">
    <property type="entry name" value="TonB/TolA_C"/>
</dbReference>
<comment type="similarity">
    <text evidence="2">Belongs to the TonB family.</text>
</comment>
<evidence type="ECO:0000256" key="4">
    <source>
        <dbReference type="ARBA" id="ARBA00022475"/>
    </source>
</evidence>
<feature type="domain" description="TonB C-terminal" evidence="11">
    <location>
        <begin position="237"/>
        <end position="327"/>
    </location>
</feature>
<keyword evidence="13" id="KW-1185">Reference proteome</keyword>
<evidence type="ECO:0000256" key="2">
    <source>
        <dbReference type="ARBA" id="ARBA00006555"/>
    </source>
</evidence>
<name>A0ABR5DWQ0_9HYPH</name>
<evidence type="ECO:0000256" key="8">
    <source>
        <dbReference type="ARBA" id="ARBA00022989"/>
    </source>
</evidence>
<evidence type="ECO:0000256" key="6">
    <source>
        <dbReference type="ARBA" id="ARBA00022692"/>
    </source>
</evidence>
<reference evidence="12 13" key="1">
    <citation type="submission" date="2015-03" db="EMBL/GenBank/DDBJ databases">
        <authorList>
            <person name="Lepp D."/>
            <person name="Hassan Y.I."/>
            <person name="Li X.-Z."/>
            <person name="Zhou T."/>
        </authorList>
    </citation>
    <scope>NUCLEOTIDE SEQUENCE [LARGE SCALE GENOMIC DNA]</scope>
    <source>
        <strain evidence="12 13">Cr7-05</strain>
    </source>
</reference>
<evidence type="ECO:0000313" key="12">
    <source>
        <dbReference type="EMBL" id="KKC32451.1"/>
    </source>
</evidence>
<keyword evidence="4" id="KW-1003">Cell membrane</keyword>
<sequence length="327" mass="33026">MVHAAVLGVALVGFAWPEAEDAPAAEAVSVSIVTMASVSANATKVVQSDSTANLVSSGSVASTPVLDPVESETVEPITEAVEAVEPETQQPVSETAVDPLPPETAEPAETPPPPEVVEPQPEAATPVETTTEVAALSSTAVSTLTSQPVAATPSEPLEPVSSEDVKMAPVPQTLSRPRTSTPTYPKAQPKPQPQQQAPRQAATPPPSTAGNGGANDADAAASAGSNAQQVGSGNGGDAEVAKYPSDVLRKLRRALRSNSGPRGEVVVRFTVLANGQVTDLGIGRSSGNGAVDQAGLATVSRAAPFPVIPSAANRSSWTFDVPLAFGG</sequence>
<feature type="compositionally biased region" description="Low complexity" evidence="10">
    <location>
        <begin position="117"/>
        <end position="146"/>
    </location>
</feature>
<keyword evidence="7" id="KW-0653">Protein transport</keyword>
<keyword evidence="9" id="KW-0472">Membrane</keyword>
<dbReference type="NCBIfam" id="TIGR01352">
    <property type="entry name" value="tonB_Cterm"/>
    <property type="match status" value="1"/>
</dbReference>
<comment type="caution">
    <text evidence="12">The sequence shown here is derived from an EMBL/GenBank/DDBJ whole genome shotgun (WGS) entry which is preliminary data.</text>
</comment>
<accession>A0ABR5DWQ0</accession>
<keyword evidence="6" id="KW-0812">Transmembrane</keyword>
<feature type="region of interest" description="Disordered" evidence="10">
    <location>
        <begin position="82"/>
        <end position="240"/>
    </location>
</feature>
<evidence type="ECO:0000256" key="9">
    <source>
        <dbReference type="ARBA" id="ARBA00023136"/>
    </source>
</evidence>
<keyword evidence="8" id="KW-1133">Transmembrane helix</keyword>
<evidence type="ECO:0000256" key="5">
    <source>
        <dbReference type="ARBA" id="ARBA00022519"/>
    </source>
</evidence>